<keyword evidence="9 12" id="KW-0234">DNA repair</keyword>
<evidence type="ECO:0000256" key="7">
    <source>
        <dbReference type="ARBA" id="ARBA00023014"/>
    </source>
</evidence>
<dbReference type="SMART" id="SM00478">
    <property type="entry name" value="ENDO3c"/>
    <property type="match status" value="1"/>
</dbReference>
<keyword evidence="15" id="KW-1185">Reference proteome</keyword>
<dbReference type="GO" id="GO:0019104">
    <property type="term" value="F:DNA N-glycosylase activity"/>
    <property type="evidence" value="ECO:0007669"/>
    <property type="project" value="UniProtKB-UniRule"/>
</dbReference>
<feature type="binding site" evidence="12">
    <location>
        <position position="204"/>
    </location>
    <ligand>
        <name>[4Fe-4S] cluster</name>
        <dbReference type="ChEBI" id="CHEBI:49883"/>
    </ligand>
</feature>
<accession>A0A9X4H6K5</accession>
<dbReference type="GO" id="GO:0140078">
    <property type="term" value="F:class I DNA-(apurinic or apyrimidinic site) endonuclease activity"/>
    <property type="evidence" value="ECO:0007669"/>
    <property type="project" value="UniProtKB-EC"/>
</dbReference>
<evidence type="ECO:0000313" key="15">
    <source>
        <dbReference type="Proteomes" id="UP001154312"/>
    </source>
</evidence>
<evidence type="ECO:0000256" key="4">
    <source>
        <dbReference type="ARBA" id="ARBA00022763"/>
    </source>
</evidence>
<dbReference type="HAMAP" id="MF_00942">
    <property type="entry name" value="Nth"/>
    <property type="match status" value="1"/>
</dbReference>
<evidence type="ECO:0000256" key="6">
    <source>
        <dbReference type="ARBA" id="ARBA00023004"/>
    </source>
</evidence>
<keyword evidence="14" id="KW-0540">Nuclease</keyword>
<keyword evidence="7 12" id="KW-0411">Iron-sulfur</keyword>
<dbReference type="EMBL" id="JAKOAV010000021">
    <property type="protein sequence ID" value="MDF9408963.1"/>
    <property type="molecule type" value="Genomic_DNA"/>
</dbReference>
<dbReference type="InterPro" id="IPR011257">
    <property type="entry name" value="DNA_glycosylase"/>
</dbReference>
<dbReference type="PIRSF" id="PIRSF001435">
    <property type="entry name" value="Nth"/>
    <property type="match status" value="1"/>
</dbReference>
<comment type="similarity">
    <text evidence="1 12">Belongs to the Nth/MutY family.</text>
</comment>
<feature type="binding site" evidence="12">
    <location>
        <position position="195"/>
    </location>
    <ligand>
        <name>[4Fe-4S] cluster</name>
        <dbReference type="ChEBI" id="CHEBI:49883"/>
    </ligand>
</feature>
<keyword evidence="8 12" id="KW-0238">DNA-binding</keyword>
<evidence type="ECO:0000256" key="12">
    <source>
        <dbReference type="HAMAP-Rule" id="MF_00942"/>
    </source>
</evidence>
<dbReference type="InterPro" id="IPR023170">
    <property type="entry name" value="HhH_base_excis_C"/>
</dbReference>
<dbReference type="Pfam" id="PF00730">
    <property type="entry name" value="HhH-GPD"/>
    <property type="match status" value="1"/>
</dbReference>
<evidence type="ECO:0000259" key="13">
    <source>
        <dbReference type="SMART" id="SM00478"/>
    </source>
</evidence>
<sequence>MNKKEKIGKILNILATVYPDAGTALIYKTPFELMVAAILSAQCADKQVNRVTARLFKKYNTPQEFAALSQEDLAEEIKGCGLYRNKSKYIIEASRELVKRYGGTVPRNRSELESLPGVGSKTAGVVSGVIYGSSALPVDTHVHRIAHRLGLSRASNPRKVEEELAGHIPPHQRMAAHHRLIAHGRKVCLARRPACGNCHLVEFCEYQPKEDRHSCT</sequence>
<keyword evidence="14" id="KW-0255">Endonuclease</keyword>
<keyword evidence="5 12" id="KW-0378">Hydrolase</keyword>
<protein>
    <recommendedName>
        <fullName evidence="12">Endonuclease III</fullName>
        <ecNumber evidence="12">4.2.99.18</ecNumber>
    </recommendedName>
    <alternativeName>
        <fullName evidence="12">DNA-(apurinic or apyrimidinic site) lyase</fullName>
    </alternativeName>
</protein>
<organism evidence="14 15">
    <name type="scientific">Pelotomaculum isophthalicicum JI</name>
    <dbReference type="NCBI Taxonomy" id="947010"/>
    <lineage>
        <taxon>Bacteria</taxon>
        <taxon>Bacillati</taxon>
        <taxon>Bacillota</taxon>
        <taxon>Clostridia</taxon>
        <taxon>Eubacteriales</taxon>
        <taxon>Desulfotomaculaceae</taxon>
        <taxon>Pelotomaculum</taxon>
    </lineage>
</organism>
<name>A0A9X4H6K5_9FIRM</name>
<dbReference type="FunFam" id="1.10.1670.10:FF:000001">
    <property type="entry name" value="Endonuclease III"/>
    <property type="match status" value="1"/>
</dbReference>
<evidence type="ECO:0000256" key="3">
    <source>
        <dbReference type="ARBA" id="ARBA00022723"/>
    </source>
</evidence>
<dbReference type="InterPro" id="IPR005759">
    <property type="entry name" value="Nth"/>
</dbReference>
<comment type="cofactor">
    <cofactor evidence="12">
        <name>[4Fe-4S] cluster</name>
        <dbReference type="ChEBI" id="CHEBI:49883"/>
    </cofactor>
    <text evidence="12">Binds 1 [4Fe-4S] cluster.</text>
</comment>
<gene>
    <name evidence="12 14" type="primary">nth</name>
    <name evidence="14" type="ORF">L7E55_11435</name>
</gene>
<evidence type="ECO:0000256" key="1">
    <source>
        <dbReference type="ARBA" id="ARBA00008343"/>
    </source>
</evidence>
<dbReference type="SUPFAM" id="SSF48150">
    <property type="entry name" value="DNA-glycosylase"/>
    <property type="match status" value="1"/>
</dbReference>
<evidence type="ECO:0000256" key="11">
    <source>
        <dbReference type="ARBA" id="ARBA00023295"/>
    </source>
</evidence>
<dbReference type="Proteomes" id="UP001154312">
    <property type="component" value="Unassembled WGS sequence"/>
</dbReference>
<dbReference type="InterPro" id="IPR003265">
    <property type="entry name" value="HhH-GPD_domain"/>
</dbReference>
<dbReference type="GO" id="GO:0003677">
    <property type="term" value="F:DNA binding"/>
    <property type="evidence" value="ECO:0007669"/>
    <property type="project" value="UniProtKB-UniRule"/>
</dbReference>
<dbReference type="FunFam" id="1.10.340.30:FF:000001">
    <property type="entry name" value="Endonuclease III"/>
    <property type="match status" value="1"/>
</dbReference>
<dbReference type="InterPro" id="IPR004035">
    <property type="entry name" value="Endouclease-III_FeS-bd_BS"/>
</dbReference>
<evidence type="ECO:0000256" key="8">
    <source>
        <dbReference type="ARBA" id="ARBA00023125"/>
    </source>
</evidence>
<keyword evidence="2 12" id="KW-0004">4Fe-4S</keyword>
<dbReference type="EC" id="4.2.99.18" evidence="12"/>
<comment type="caution">
    <text evidence="14">The sequence shown here is derived from an EMBL/GenBank/DDBJ whole genome shotgun (WGS) entry which is preliminary data.</text>
</comment>
<evidence type="ECO:0000313" key="14">
    <source>
        <dbReference type="EMBL" id="MDF9408963.1"/>
    </source>
</evidence>
<dbReference type="Gene3D" id="1.10.340.30">
    <property type="entry name" value="Hypothetical protein, domain 2"/>
    <property type="match status" value="1"/>
</dbReference>
<keyword evidence="4 12" id="KW-0227">DNA damage</keyword>
<dbReference type="Pfam" id="PF00633">
    <property type="entry name" value="HHH"/>
    <property type="match status" value="1"/>
</dbReference>
<keyword evidence="10 12" id="KW-0456">Lyase</keyword>
<dbReference type="PANTHER" id="PTHR10359">
    <property type="entry name" value="A/G-SPECIFIC ADENINE GLYCOSYLASE/ENDONUCLEASE III"/>
    <property type="match status" value="1"/>
</dbReference>
<dbReference type="NCBIfam" id="TIGR01083">
    <property type="entry name" value="nth"/>
    <property type="match status" value="1"/>
</dbReference>
<dbReference type="InterPro" id="IPR000445">
    <property type="entry name" value="HhH_motif"/>
</dbReference>
<dbReference type="GO" id="GO:0051539">
    <property type="term" value="F:4 iron, 4 sulfur cluster binding"/>
    <property type="evidence" value="ECO:0007669"/>
    <property type="project" value="UniProtKB-UniRule"/>
</dbReference>
<feature type="binding site" evidence="12">
    <location>
        <position position="198"/>
    </location>
    <ligand>
        <name>[4Fe-4S] cluster</name>
        <dbReference type="ChEBI" id="CHEBI:49883"/>
    </ligand>
</feature>
<comment type="catalytic activity">
    <reaction evidence="12">
        <text>2'-deoxyribonucleotide-(2'-deoxyribose 5'-phosphate)-2'-deoxyribonucleotide-DNA = a 3'-end 2'-deoxyribonucleotide-(2,3-dehydro-2,3-deoxyribose 5'-phosphate)-DNA + a 5'-end 5'-phospho-2'-deoxyribonucleoside-DNA + H(+)</text>
        <dbReference type="Rhea" id="RHEA:66592"/>
        <dbReference type="Rhea" id="RHEA-COMP:13180"/>
        <dbReference type="Rhea" id="RHEA-COMP:16897"/>
        <dbReference type="Rhea" id="RHEA-COMP:17067"/>
        <dbReference type="ChEBI" id="CHEBI:15378"/>
        <dbReference type="ChEBI" id="CHEBI:136412"/>
        <dbReference type="ChEBI" id="CHEBI:157695"/>
        <dbReference type="ChEBI" id="CHEBI:167181"/>
        <dbReference type="EC" id="4.2.99.18"/>
    </reaction>
</comment>
<evidence type="ECO:0000256" key="5">
    <source>
        <dbReference type="ARBA" id="ARBA00022801"/>
    </source>
</evidence>
<keyword evidence="11 12" id="KW-0326">Glycosidase</keyword>
<feature type="binding site" evidence="12">
    <location>
        <position position="188"/>
    </location>
    <ligand>
        <name>[4Fe-4S] cluster</name>
        <dbReference type="ChEBI" id="CHEBI:49883"/>
    </ligand>
</feature>
<dbReference type="PANTHER" id="PTHR10359:SF18">
    <property type="entry name" value="ENDONUCLEASE III"/>
    <property type="match status" value="1"/>
</dbReference>
<reference evidence="14" key="1">
    <citation type="submission" date="2022-02" db="EMBL/GenBank/DDBJ databases">
        <authorList>
            <person name="Leng L."/>
        </authorList>
    </citation>
    <scope>NUCLEOTIDE SEQUENCE</scope>
    <source>
        <strain evidence="14">JI</strain>
    </source>
</reference>
<dbReference type="AlphaFoldDB" id="A0A9X4H6K5"/>
<feature type="domain" description="HhH-GPD" evidence="13">
    <location>
        <begin position="39"/>
        <end position="186"/>
    </location>
</feature>
<keyword evidence="3 12" id="KW-0479">Metal-binding</keyword>
<comment type="function">
    <text evidence="12">DNA repair enzyme that has both DNA N-glycosylase activity and AP-lyase activity. The DNA N-glycosylase activity releases various damaged pyrimidines from DNA by cleaving the N-glycosidic bond, leaving an AP (apurinic/apyrimidinic) site. The AP-lyase activity cleaves the phosphodiester bond 3' to the AP site by a beta-elimination, leaving a 3'-terminal unsaturated sugar and a product with a terminal 5'-phosphate.</text>
</comment>
<dbReference type="GO" id="GO:0006285">
    <property type="term" value="P:base-excision repair, AP site formation"/>
    <property type="evidence" value="ECO:0007669"/>
    <property type="project" value="TreeGrafter"/>
</dbReference>
<keyword evidence="6 12" id="KW-0408">Iron</keyword>
<evidence type="ECO:0000256" key="10">
    <source>
        <dbReference type="ARBA" id="ARBA00023239"/>
    </source>
</evidence>
<dbReference type="PROSITE" id="PS00764">
    <property type="entry name" value="ENDONUCLEASE_III_1"/>
    <property type="match status" value="1"/>
</dbReference>
<evidence type="ECO:0000256" key="9">
    <source>
        <dbReference type="ARBA" id="ARBA00023204"/>
    </source>
</evidence>
<dbReference type="GO" id="GO:0046872">
    <property type="term" value="F:metal ion binding"/>
    <property type="evidence" value="ECO:0007669"/>
    <property type="project" value="UniProtKB-KW"/>
</dbReference>
<dbReference type="RefSeq" id="WP_277444371.1">
    <property type="nucleotide sequence ID" value="NZ_JAKOAV010000021.1"/>
</dbReference>
<evidence type="ECO:0000256" key="2">
    <source>
        <dbReference type="ARBA" id="ARBA00022485"/>
    </source>
</evidence>
<dbReference type="CDD" id="cd00056">
    <property type="entry name" value="ENDO3c"/>
    <property type="match status" value="1"/>
</dbReference>
<proteinExistence type="inferred from homology"/>
<dbReference type="Gene3D" id="1.10.1670.10">
    <property type="entry name" value="Helix-hairpin-Helix base-excision DNA repair enzymes (C-terminal)"/>
    <property type="match status" value="1"/>
</dbReference>